<feature type="domain" description="PRTase associated wHTH" evidence="2">
    <location>
        <begin position="340"/>
        <end position="428"/>
    </location>
</feature>
<gene>
    <name evidence="3" type="ORF">GCM10007170_45860</name>
</gene>
<evidence type="ECO:0000313" key="3">
    <source>
        <dbReference type="EMBL" id="GGI02957.1"/>
    </source>
</evidence>
<dbReference type="InterPro" id="IPR057055">
    <property type="entry name" value="wHTH-PRTase_assoc"/>
</dbReference>
<evidence type="ECO:0000313" key="4">
    <source>
        <dbReference type="Proteomes" id="UP000643279"/>
    </source>
</evidence>
<protein>
    <submittedName>
        <fullName evidence="3">Uncharacterized protein</fullName>
    </submittedName>
</protein>
<accession>A0ABQ2B271</accession>
<organism evidence="3 4">
    <name type="scientific">Arthrobacter liuii</name>
    <dbReference type="NCBI Taxonomy" id="1476996"/>
    <lineage>
        <taxon>Bacteria</taxon>
        <taxon>Bacillati</taxon>
        <taxon>Actinomycetota</taxon>
        <taxon>Actinomycetes</taxon>
        <taxon>Micrococcales</taxon>
        <taxon>Micrococcaceae</taxon>
        <taxon>Arthrobacter</taxon>
    </lineage>
</organism>
<proteinExistence type="predicted"/>
<dbReference type="Pfam" id="PF24409">
    <property type="entry name" value="wHTH-PRTase_assc"/>
    <property type="match status" value="1"/>
</dbReference>
<evidence type="ECO:0000259" key="2">
    <source>
        <dbReference type="Pfam" id="PF24409"/>
    </source>
</evidence>
<comment type="caution">
    <text evidence="3">The sequence shown here is derived from an EMBL/GenBank/DDBJ whole genome shotgun (WGS) entry which is preliminary data.</text>
</comment>
<dbReference type="RefSeq" id="WP_188573792.1">
    <property type="nucleotide sequence ID" value="NZ_BMFW01000055.1"/>
</dbReference>
<evidence type="ECO:0000259" key="1">
    <source>
        <dbReference type="Pfam" id="PF24390"/>
    </source>
</evidence>
<dbReference type="Proteomes" id="UP000643279">
    <property type="component" value="Unassembled WGS sequence"/>
</dbReference>
<dbReference type="EMBL" id="BMFW01000055">
    <property type="protein sequence ID" value="GGI02957.1"/>
    <property type="molecule type" value="Genomic_DNA"/>
</dbReference>
<dbReference type="Pfam" id="PF24390">
    <property type="entry name" value="PRTase-CE"/>
    <property type="match status" value="1"/>
</dbReference>
<dbReference type="InterPro" id="IPR056920">
    <property type="entry name" value="PRTase-CE"/>
</dbReference>
<name>A0ABQ2B271_9MICC</name>
<reference evidence="4" key="1">
    <citation type="journal article" date="2019" name="Int. J. Syst. Evol. Microbiol.">
        <title>The Global Catalogue of Microorganisms (GCM) 10K type strain sequencing project: providing services to taxonomists for standard genome sequencing and annotation.</title>
        <authorList>
            <consortium name="The Broad Institute Genomics Platform"/>
            <consortium name="The Broad Institute Genome Sequencing Center for Infectious Disease"/>
            <person name="Wu L."/>
            <person name="Ma J."/>
        </authorList>
    </citation>
    <scope>NUCLEOTIDE SEQUENCE [LARGE SCALE GENOMIC DNA]</scope>
    <source>
        <strain evidence="4">CGMCC 1.12778</strain>
    </source>
</reference>
<sequence length="430" mass="48155">MKLSHTESALAWLKQFPAEEQITATLLVDAIQITTTDQIKSDVEAATQEIVESSENLFYVAPVVSMEDIRDHLNLDQHDPRIPAMFDEFRAHEILNRDSGSENYLALVARDIRRKFRPQADVTGNATDFQLVRTTENQLGFIFIVDNSMSGKQVTDFMESFWKSAAVDSLLKMHAKRVQVHLICWGATPEVIAKLDSGPEWLKVNRVIVAEVPTVATAFPEGEALNEVMRLVQKYPKTANPDKKGKRGLGFGDAGALFLPLGSSAPNNMPDLLIRGGKKSNTYYALFPNRLIPSDVKAMTPDPSPLPVRNVQQFNERLRAKRLVTAAKICGNGKSKLWAMILLMALDYTPSQIRGELGLSYPESKKVLTKIVTVGWATEAFTLTAEGNNGLRNFGRRENYSEFRQGIRFMSKEFDEPKTVYYPKSVRGVK</sequence>
<feature type="domain" description="PRTase-CE" evidence="1">
    <location>
        <begin position="11"/>
        <end position="288"/>
    </location>
</feature>
<keyword evidence="4" id="KW-1185">Reference proteome</keyword>